<accession>A0A0W0VK98</accession>
<dbReference type="EC" id="5.1.1.3" evidence="2 7"/>
<gene>
    <name evidence="7 8" type="primary">murI</name>
    <name evidence="8" type="ORF">Llan_1789</name>
</gene>
<organism evidence="8 9">
    <name type="scientific">Legionella lansingensis</name>
    <dbReference type="NCBI Taxonomy" id="45067"/>
    <lineage>
        <taxon>Bacteria</taxon>
        <taxon>Pseudomonadati</taxon>
        <taxon>Pseudomonadota</taxon>
        <taxon>Gammaproteobacteria</taxon>
        <taxon>Legionellales</taxon>
        <taxon>Legionellaceae</taxon>
        <taxon>Legionella</taxon>
    </lineage>
</organism>
<dbReference type="Gene3D" id="3.40.50.1860">
    <property type="match status" value="2"/>
</dbReference>
<feature type="binding site" evidence="7">
    <location>
        <begin position="12"/>
        <end position="13"/>
    </location>
    <ligand>
        <name>substrate</name>
    </ligand>
</feature>
<dbReference type="InterPro" id="IPR015942">
    <property type="entry name" value="Asp/Glu/hydantoin_racemase"/>
</dbReference>
<feature type="active site" description="Proton donor/acceptor" evidence="7">
    <location>
        <position position="75"/>
    </location>
</feature>
<comment type="caution">
    <text evidence="8">The sequence shown here is derived from an EMBL/GenBank/DDBJ whole genome shotgun (WGS) entry which is preliminary data.</text>
</comment>
<dbReference type="GO" id="GO:0008881">
    <property type="term" value="F:glutamate racemase activity"/>
    <property type="evidence" value="ECO:0007669"/>
    <property type="project" value="UniProtKB-UniRule"/>
</dbReference>
<feature type="active site" description="Proton donor/acceptor" evidence="7">
    <location>
        <position position="185"/>
    </location>
</feature>
<keyword evidence="5 7" id="KW-0413">Isomerase</keyword>
<dbReference type="InterPro" id="IPR018187">
    <property type="entry name" value="Asp/Glu_racemase_AS_1"/>
</dbReference>
<evidence type="ECO:0000313" key="8">
    <source>
        <dbReference type="EMBL" id="KTD20536.1"/>
    </source>
</evidence>
<feature type="binding site" evidence="7">
    <location>
        <begin position="44"/>
        <end position="45"/>
    </location>
    <ligand>
        <name>substrate</name>
    </ligand>
</feature>
<reference evidence="8 9" key="1">
    <citation type="submission" date="2015-11" db="EMBL/GenBank/DDBJ databases">
        <title>Genomic analysis of 38 Legionella species identifies large and diverse effector repertoires.</title>
        <authorList>
            <person name="Burstein D."/>
            <person name="Amaro F."/>
            <person name="Zusman T."/>
            <person name="Lifshitz Z."/>
            <person name="Cohen O."/>
            <person name="Gilbert J.A."/>
            <person name="Pupko T."/>
            <person name="Shuman H.A."/>
            <person name="Segal G."/>
        </authorList>
    </citation>
    <scope>NUCLEOTIDE SEQUENCE [LARGE SCALE GENOMIC DNA]</scope>
    <source>
        <strain evidence="8 9">ATCC 49751</strain>
    </source>
</reference>
<evidence type="ECO:0000256" key="1">
    <source>
        <dbReference type="ARBA" id="ARBA00001602"/>
    </source>
</evidence>
<dbReference type="PATRIC" id="fig|45067.4.peg.1880"/>
<keyword evidence="6 7" id="KW-0961">Cell wall biogenesis/degradation</keyword>
<dbReference type="InterPro" id="IPR001920">
    <property type="entry name" value="Asp/Glu_race"/>
</dbReference>
<keyword evidence="3 7" id="KW-0133">Cell shape</keyword>
<comment type="catalytic activity">
    <reaction evidence="1 7">
        <text>L-glutamate = D-glutamate</text>
        <dbReference type="Rhea" id="RHEA:12813"/>
        <dbReference type="ChEBI" id="CHEBI:29985"/>
        <dbReference type="ChEBI" id="CHEBI:29986"/>
        <dbReference type="EC" id="5.1.1.3"/>
    </reaction>
</comment>
<name>A0A0W0VK98_9GAMM</name>
<dbReference type="GO" id="GO:0009252">
    <property type="term" value="P:peptidoglycan biosynthetic process"/>
    <property type="evidence" value="ECO:0007669"/>
    <property type="project" value="UniProtKB-UniRule"/>
</dbReference>
<dbReference type="EMBL" id="LNYI01000038">
    <property type="protein sequence ID" value="KTD20536.1"/>
    <property type="molecule type" value="Genomic_DNA"/>
</dbReference>
<dbReference type="RefSeq" id="WP_028373593.1">
    <property type="nucleotide sequence ID" value="NZ_CAAAJD010000019.1"/>
</dbReference>
<dbReference type="eggNOG" id="COG0796">
    <property type="taxonomic scope" value="Bacteria"/>
</dbReference>
<dbReference type="AlphaFoldDB" id="A0A0W0VK98"/>
<dbReference type="UniPathway" id="UPA00219"/>
<evidence type="ECO:0000256" key="5">
    <source>
        <dbReference type="ARBA" id="ARBA00023235"/>
    </source>
</evidence>
<dbReference type="SUPFAM" id="SSF53681">
    <property type="entry name" value="Aspartate/glutamate racemase"/>
    <property type="match status" value="2"/>
</dbReference>
<protein>
    <recommendedName>
        <fullName evidence="2 7">Glutamate racemase</fullName>
        <ecNumber evidence="2 7">5.1.1.3</ecNumber>
    </recommendedName>
</protein>
<dbReference type="PANTHER" id="PTHR21198">
    <property type="entry name" value="GLUTAMATE RACEMASE"/>
    <property type="match status" value="1"/>
</dbReference>
<evidence type="ECO:0000256" key="2">
    <source>
        <dbReference type="ARBA" id="ARBA00013090"/>
    </source>
</evidence>
<keyword evidence="9" id="KW-1185">Reference proteome</keyword>
<feature type="binding site" evidence="7">
    <location>
        <begin position="76"/>
        <end position="77"/>
    </location>
    <ligand>
        <name>substrate</name>
    </ligand>
</feature>
<dbReference type="GO" id="GO:0071555">
    <property type="term" value="P:cell wall organization"/>
    <property type="evidence" value="ECO:0007669"/>
    <property type="project" value="UniProtKB-KW"/>
</dbReference>
<proteinExistence type="inferred from homology"/>
<evidence type="ECO:0000313" key="9">
    <source>
        <dbReference type="Proteomes" id="UP000054869"/>
    </source>
</evidence>
<dbReference type="HAMAP" id="MF_00258">
    <property type="entry name" value="Glu_racemase"/>
    <property type="match status" value="1"/>
</dbReference>
<comment type="similarity">
    <text evidence="7">Belongs to the aspartate/glutamate racemases family.</text>
</comment>
<keyword evidence="4 7" id="KW-0573">Peptidoglycan synthesis</keyword>
<sequence>MNKNNLPIGVFDSGMGGLTVLRALKATLKRESFVYLGDTARLPYGTKSPDTVQQYALQMTRVLVERQIKALVIACNTATTAALPHLQAMLPDMPVIGVVSPGAAAVVAATKNHRVAVLATETTIASQAYQRLISAQLPQATISARACSVLVALAEEGMIDNAVAHETLKHYLAGLYEEDTLLLGCTHFPVFKTVLKTLLPDGVTIVDSAEATAKALHDVLVKADLLTTNGSTSTVNYLVTDSIKRFQTVGEIFLGEPLNVERIELVDACKLTK</sequence>
<dbReference type="FunFam" id="3.40.50.1860:FF:000001">
    <property type="entry name" value="Glutamate racemase"/>
    <property type="match status" value="1"/>
</dbReference>
<dbReference type="GO" id="GO:0008360">
    <property type="term" value="P:regulation of cell shape"/>
    <property type="evidence" value="ECO:0007669"/>
    <property type="project" value="UniProtKB-KW"/>
</dbReference>
<dbReference type="NCBIfam" id="TIGR00067">
    <property type="entry name" value="glut_race"/>
    <property type="match status" value="1"/>
</dbReference>
<dbReference type="Pfam" id="PF01177">
    <property type="entry name" value="Asp_Glu_race"/>
    <property type="match status" value="1"/>
</dbReference>
<comment type="pathway">
    <text evidence="7">Cell wall biogenesis; peptidoglycan biosynthesis.</text>
</comment>
<dbReference type="STRING" id="45067.Llan_1789"/>
<evidence type="ECO:0000256" key="4">
    <source>
        <dbReference type="ARBA" id="ARBA00022984"/>
    </source>
</evidence>
<dbReference type="PANTHER" id="PTHR21198:SF2">
    <property type="entry name" value="GLUTAMATE RACEMASE"/>
    <property type="match status" value="1"/>
</dbReference>
<evidence type="ECO:0000256" key="7">
    <source>
        <dbReference type="HAMAP-Rule" id="MF_00258"/>
    </source>
</evidence>
<evidence type="ECO:0000256" key="3">
    <source>
        <dbReference type="ARBA" id="ARBA00022960"/>
    </source>
</evidence>
<feature type="binding site" evidence="7">
    <location>
        <begin position="186"/>
        <end position="187"/>
    </location>
    <ligand>
        <name>substrate</name>
    </ligand>
</feature>
<comment type="function">
    <text evidence="7">Provides the (R)-glutamate required for cell wall biosynthesis.</text>
</comment>
<dbReference type="InterPro" id="IPR004391">
    <property type="entry name" value="Glu_race"/>
</dbReference>
<evidence type="ECO:0000256" key="6">
    <source>
        <dbReference type="ARBA" id="ARBA00023316"/>
    </source>
</evidence>
<dbReference type="Proteomes" id="UP000054869">
    <property type="component" value="Unassembled WGS sequence"/>
</dbReference>
<dbReference type="PROSITE" id="PS00923">
    <property type="entry name" value="ASP_GLU_RACEMASE_1"/>
    <property type="match status" value="1"/>
</dbReference>
<dbReference type="OrthoDB" id="9801055at2"/>